<dbReference type="NCBIfam" id="TIGR01353">
    <property type="entry name" value="dGTP_triPase"/>
    <property type="match status" value="1"/>
</dbReference>
<dbReference type="PANTHER" id="PTHR35795:SF1">
    <property type="entry name" value="BIS(5'-NUCLEOSYL)-TETRAPHOSPHATASE, SYMMETRICAL"/>
    <property type="match status" value="1"/>
</dbReference>
<dbReference type="InterPro" id="IPR003607">
    <property type="entry name" value="HD/PDEase_dom"/>
</dbReference>
<sequence>MSEFIMVKAKDSLPSLRYLEESYIDNGAKRHFNITSEPDRAVVRDLADKIYPTYFLVFSELDGVRTVKYIYIGEGIKAGTAGNPSIEISILQKIANKSMLDNFLSCSEIDLTQDFERNSYITIENLPSLVRQMNFIAKPPYKNDDVTQVVEYPSIDEEDTLHSLAQRNEYCLREYSYPNTDNSRGEFQRDYDRIIHSKSFRRMVDKAQIFSADKGDHYRTRMTHSIAVSQIAKSISKALKLNEALTDAIALGHDIGHTPFGHQGERTLNEILTGKKALLRDVLDKGVSYGGFKHNYHSLKVVTRLEEKYVAFDGLNLSYQTLDGIWKHTKTNLTDDSLSHFISSQKLNEYLIIEKAIPSTLEGQVVKMADEIAQRSHDLEDAFAAQRLSIEEIKNYLMLSKMNELKVRIDAIEDEFIQASELNRFYADQAELLHGRISSAVIDFFVKDVIAQSKTNLDDFLASDGLRRFRDAEHRVQTILIFFSIKAKKLCDYLEKIISKKVINSAEVSLFDSNGASIVESLFTSYYNNPRLLHRGTLHRIMQDFRKITKNVIDFEESDPSIIELEWKKIATATAGEEDDDLAENEYLEKNKLLVGNIADFIAGMTDSYAMNEYNRIRR</sequence>
<dbReference type="STRING" id="1123282.SAMN02745823_02436"/>
<dbReference type="Gene3D" id="1.10.3210.10">
    <property type="entry name" value="Hypothetical protein af1432"/>
    <property type="match status" value="1"/>
</dbReference>
<dbReference type="PROSITE" id="PS51831">
    <property type="entry name" value="HD"/>
    <property type="match status" value="1"/>
</dbReference>
<evidence type="ECO:0000256" key="1">
    <source>
        <dbReference type="ARBA" id="ARBA00022801"/>
    </source>
</evidence>
<reference evidence="3 4" key="1">
    <citation type="submission" date="2016-11" db="EMBL/GenBank/DDBJ databases">
        <authorList>
            <person name="Jaros S."/>
            <person name="Januszkiewicz K."/>
            <person name="Wedrychowicz H."/>
        </authorList>
    </citation>
    <scope>NUCLEOTIDE SEQUENCE [LARGE SCALE GENOMIC DNA]</scope>
    <source>
        <strain evidence="3 4">DSM 10068</strain>
    </source>
</reference>
<dbReference type="InterPro" id="IPR006261">
    <property type="entry name" value="dGTPase"/>
</dbReference>
<dbReference type="InterPro" id="IPR051094">
    <property type="entry name" value="Diverse_Catalytic_Enzymes"/>
</dbReference>
<protein>
    <submittedName>
        <fullName evidence="3">dGTPase</fullName>
    </submittedName>
</protein>
<keyword evidence="1" id="KW-0378">Hydrolase</keyword>
<dbReference type="InterPro" id="IPR006674">
    <property type="entry name" value="HD_domain"/>
</dbReference>
<dbReference type="PANTHER" id="PTHR35795">
    <property type="entry name" value="SLR1885 PROTEIN"/>
    <property type="match status" value="1"/>
</dbReference>
<proteinExistence type="predicted"/>
<feature type="domain" description="HD" evidence="2">
    <location>
        <begin position="221"/>
        <end position="375"/>
    </location>
</feature>
<organism evidence="3 4">
    <name type="scientific">Sporobacter termitidis DSM 10068</name>
    <dbReference type="NCBI Taxonomy" id="1123282"/>
    <lineage>
        <taxon>Bacteria</taxon>
        <taxon>Bacillati</taxon>
        <taxon>Bacillota</taxon>
        <taxon>Clostridia</taxon>
        <taxon>Eubacteriales</taxon>
        <taxon>Oscillospiraceae</taxon>
        <taxon>Sporobacter</taxon>
    </lineage>
</organism>
<dbReference type="SMART" id="SM00471">
    <property type="entry name" value="HDc"/>
    <property type="match status" value="1"/>
</dbReference>
<evidence type="ECO:0000313" key="4">
    <source>
        <dbReference type="Proteomes" id="UP000183995"/>
    </source>
</evidence>
<dbReference type="SUPFAM" id="SSF109604">
    <property type="entry name" value="HD-domain/PDEase-like"/>
    <property type="match status" value="1"/>
</dbReference>
<dbReference type="AlphaFoldDB" id="A0A1M5YEL3"/>
<name>A0A1M5YEL3_9FIRM</name>
<accession>A0A1M5YEL3</accession>
<evidence type="ECO:0000313" key="3">
    <source>
        <dbReference type="EMBL" id="SHI10344.1"/>
    </source>
</evidence>
<dbReference type="OrthoDB" id="9803619at2"/>
<keyword evidence="4" id="KW-1185">Reference proteome</keyword>
<dbReference type="GO" id="GO:0016793">
    <property type="term" value="F:triphosphoric monoester hydrolase activity"/>
    <property type="evidence" value="ECO:0007669"/>
    <property type="project" value="InterPro"/>
</dbReference>
<dbReference type="Proteomes" id="UP000183995">
    <property type="component" value="Unassembled WGS sequence"/>
</dbReference>
<dbReference type="Pfam" id="PF01966">
    <property type="entry name" value="HD"/>
    <property type="match status" value="1"/>
</dbReference>
<dbReference type="EMBL" id="FQXV01000008">
    <property type="protein sequence ID" value="SHI10344.1"/>
    <property type="molecule type" value="Genomic_DNA"/>
</dbReference>
<dbReference type="CDD" id="cd00077">
    <property type="entry name" value="HDc"/>
    <property type="match status" value="1"/>
</dbReference>
<gene>
    <name evidence="3" type="ORF">SAMN02745823_02436</name>
</gene>
<evidence type="ECO:0000259" key="2">
    <source>
        <dbReference type="PROSITE" id="PS51831"/>
    </source>
</evidence>
<dbReference type="RefSeq" id="WP_073079345.1">
    <property type="nucleotide sequence ID" value="NZ_FQXV01000008.1"/>
</dbReference>